<proteinExistence type="predicted"/>
<organism evidence="2 3">
    <name type="scientific">Pleionea litopenaei</name>
    <dbReference type="NCBI Taxonomy" id="3070815"/>
    <lineage>
        <taxon>Bacteria</taxon>
        <taxon>Pseudomonadati</taxon>
        <taxon>Pseudomonadota</taxon>
        <taxon>Gammaproteobacteria</taxon>
        <taxon>Oceanospirillales</taxon>
        <taxon>Pleioneaceae</taxon>
        <taxon>Pleionea</taxon>
    </lineage>
</organism>
<keyword evidence="1" id="KW-0472">Membrane</keyword>
<reference evidence="2 3" key="1">
    <citation type="submission" date="2023-08" db="EMBL/GenBank/DDBJ databases">
        <title>Pleionea litopenaei sp. nov., isolated from stomach of juvenile Litopenaeus vannamei.</title>
        <authorList>
            <person name="Rho A.M."/>
            <person name="Hwang C.Y."/>
        </authorList>
    </citation>
    <scope>NUCLEOTIDE SEQUENCE [LARGE SCALE GENOMIC DNA]</scope>
    <source>
        <strain evidence="2 3">HL-JVS1</strain>
    </source>
</reference>
<gene>
    <name evidence="2" type="ORF">Q9312_11130</name>
</gene>
<dbReference type="RefSeq" id="WP_309200921.1">
    <property type="nucleotide sequence ID" value="NZ_CP133548.1"/>
</dbReference>
<dbReference type="Proteomes" id="UP001239782">
    <property type="component" value="Chromosome"/>
</dbReference>
<evidence type="ECO:0000313" key="2">
    <source>
        <dbReference type="EMBL" id="WMS85768.1"/>
    </source>
</evidence>
<keyword evidence="1" id="KW-1133">Transmembrane helix</keyword>
<protein>
    <submittedName>
        <fullName evidence="2">Uncharacterized protein</fullName>
    </submittedName>
</protein>
<dbReference type="KEGG" id="plei:Q9312_11130"/>
<accession>A0AA51RQP1</accession>
<evidence type="ECO:0000256" key="1">
    <source>
        <dbReference type="SAM" id="Phobius"/>
    </source>
</evidence>
<feature type="transmembrane region" description="Helical" evidence="1">
    <location>
        <begin position="124"/>
        <end position="143"/>
    </location>
</feature>
<keyword evidence="3" id="KW-1185">Reference proteome</keyword>
<evidence type="ECO:0000313" key="3">
    <source>
        <dbReference type="Proteomes" id="UP001239782"/>
    </source>
</evidence>
<sequence length="233" mass="26718">MMDNQAWASQANRAMVEDIVLESPQQAVDLLTPAPEVERHIEYELELVPKFSPFSYRFRLFDKSFIEVHRQHKSKGLGKSVAFHVGLLEAKPLKIKRTAWVTFIAAIATGIASGIMAFALADYFLAAGTGLFSLLLFSAYYFGYREVSLFQSRSGKAPLVILNHRCKDKKSLRNFITKLEDKIKTNTLPASSHFFAEETRWHRTLNEQGWLSDEEYQKARSRILKQFNRKAPK</sequence>
<feature type="transmembrane region" description="Helical" evidence="1">
    <location>
        <begin position="99"/>
        <end position="118"/>
    </location>
</feature>
<name>A0AA51RQP1_9GAMM</name>
<dbReference type="AlphaFoldDB" id="A0AA51RQP1"/>
<dbReference type="EMBL" id="CP133548">
    <property type="protein sequence ID" value="WMS85768.1"/>
    <property type="molecule type" value="Genomic_DNA"/>
</dbReference>
<keyword evidence="1" id="KW-0812">Transmembrane</keyword>